<accession>A0ACC0XCY0</accession>
<comment type="caution">
    <text evidence="1">The sequence shown here is derived from an EMBL/GenBank/DDBJ whole genome shotgun (WGS) entry which is preliminary data.</text>
</comment>
<sequence>MIDEISSDDLKLQNVKGNTAFCFAVMAGNKSIAKKMLEKNRDLLTIRDLGRALLEDEDYNDNELAITYYEHGDRRSSDTLASVGFDSLSSVGPK</sequence>
<evidence type="ECO:0000313" key="2">
    <source>
        <dbReference type="Proteomes" id="UP001163603"/>
    </source>
</evidence>
<organism evidence="1 2">
    <name type="scientific">Pistacia integerrima</name>
    <dbReference type="NCBI Taxonomy" id="434235"/>
    <lineage>
        <taxon>Eukaryota</taxon>
        <taxon>Viridiplantae</taxon>
        <taxon>Streptophyta</taxon>
        <taxon>Embryophyta</taxon>
        <taxon>Tracheophyta</taxon>
        <taxon>Spermatophyta</taxon>
        <taxon>Magnoliopsida</taxon>
        <taxon>eudicotyledons</taxon>
        <taxon>Gunneridae</taxon>
        <taxon>Pentapetalae</taxon>
        <taxon>rosids</taxon>
        <taxon>malvids</taxon>
        <taxon>Sapindales</taxon>
        <taxon>Anacardiaceae</taxon>
        <taxon>Pistacia</taxon>
    </lineage>
</organism>
<dbReference type="EMBL" id="CM047748">
    <property type="protein sequence ID" value="KAJ0014822.1"/>
    <property type="molecule type" value="Genomic_DNA"/>
</dbReference>
<name>A0ACC0XCY0_9ROSI</name>
<proteinExistence type="predicted"/>
<gene>
    <name evidence="1" type="ORF">Pint_21563</name>
</gene>
<dbReference type="Proteomes" id="UP001163603">
    <property type="component" value="Chromosome 13"/>
</dbReference>
<protein>
    <submittedName>
        <fullName evidence="1">Uncharacterized protein</fullName>
    </submittedName>
</protein>
<evidence type="ECO:0000313" key="1">
    <source>
        <dbReference type="EMBL" id="KAJ0014822.1"/>
    </source>
</evidence>
<keyword evidence="2" id="KW-1185">Reference proteome</keyword>
<reference evidence="2" key="1">
    <citation type="journal article" date="2023" name="G3 (Bethesda)">
        <title>Genome assembly and association tests identify interacting loci associated with vigor, precocity, and sex in interspecific pistachio rootstocks.</title>
        <authorList>
            <person name="Palmer W."/>
            <person name="Jacygrad E."/>
            <person name="Sagayaradj S."/>
            <person name="Cavanaugh K."/>
            <person name="Han R."/>
            <person name="Bertier L."/>
            <person name="Beede B."/>
            <person name="Kafkas S."/>
            <person name="Golino D."/>
            <person name="Preece J."/>
            <person name="Michelmore R."/>
        </authorList>
    </citation>
    <scope>NUCLEOTIDE SEQUENCE [LARGE SCALE GENOMIC DNA]</scope>
</reference>